<dbReference type="FunFam" id="2.60.120.920:FF:000146">
    <property type="entry name" value="Butyrophilin subfamily 1 member A1"/>
    <property type="match status" value="1"/>
</dbReference>
<evidence type="ECO:0000313" key="13">
    <source>
        <dbReference type="Proteomes" id="UP000812440"/>
    </source>
</evidence>
<dbReference type="SMART" id="SM00589">
    <property type="entry name" value="PRY"/>
    <property type="match status" value="1"/>
</dbReference>
<dbReference type="PROSITE" id="PS50188">
    <property type="entry name" value="B302_SPRY"/>
    <property type="match status" value="1"/>
</dbReference>
<feature type="signal peptide" evidence="9">
    <location>
        <begin position="1"/>
        <end position="24"/>
    </location>
</feature>
<dbReference type="InterPro" id="IPR036179">
    <property type="entry name" value="Ig-like_dom_sf"/>
</dbReference>
<reference evidence="12" key="1">
    <citation type="thesis" date="2020" institute="ProQuest LLC" country="789 East Eisenhower Parkway, Ann Arbor, MI, USA">
        <title>Comparative Genomics and Chromosome Evolution.</title>
        <authorList>
            <person name="Mudd A.B."/>
        </authorList>
    </citation>
    <scope>NUCLEOTIDE SEQUENCE</scope>
    <source>
        <strain evidence="12">Female2</strain>
        <tissue evidence="12">Blood</tissue>
    </source>
</reference>
<feature type="chain" id="PRO_5035824728" description="Butyrophilin subfamily 1 member A1-like" evidence="9">
    <location>
        <begin position="25"/>
        <end position="355"/>
    </location>
</feature>
<dbReference type="Gene3D" id="2.60.40.10">
    <property type="entry name" value="Immunoglobulins"/>
    <property type="match status" value="1"/>
</dbReference>
<dbReference type="OrthoDB" id="9986391at2759"/>
<dbReference type="Pfam" id="PF00622">
    <property type="entry name" value="SPRY"/>
    <property type="match status" value="1"/>
</dbReference>
<evidence type="ECO:0000256" key="6">
    <source>
        <dbReference type="ARBA" id="ARBA00023136"/>
    </source>
</evidence>
<dbReference type="Pfam" id="PF13765">
    <property type="entry name" value="PRY"/>
    <property type="match status" value="1"/>
</dbReference>
<evidence type="ECO:0000256" key="7">
    <source>
        <dbReference type="ARBA" id="ARBA00023319"/>
    </source>
</evidence>
<dbReference type="Proteomes" id="UP000812440">
    <property type="component" value="Chromosome 8_10"/>
</dbReference>
<dbReference type="InterPro" id="IPR043136">
    <property type="entry name" value="B30.2/SPRY_sf"/>
</dbReference>
<accession>A0A8T2JTE2</accession>
<dbReference type="Pfam" id="PF22705">
    <property type="entry name" value="C2-set_3"/>
    <property type="match status" value="1"/>
</dbReference>
<dbReference type="Gene3D" id="2.60.120.920">
    <property type="match status" value="1"/>
</dbReference>
<dbReference type="GO" id="GO:0016020">
    <property type="term" value="C:membrane"/>
    <property type="evidence" value="ECO:0007669"/>
    <property type="project" value="UniProtKB-SubCell"/>
</dbReference>
<dbReference type="InterPro" id="IPR013320">
    <property type="entry name" value="ConA-like_dom_sf"/>
</dbReference>
<dbReference type="FunFam" id="2.60.40.10:FF:000088">
    <property type="entry name" value="Butyrophilin subfamily 1 member A1"/>
    <property type="match status" value="1"/>
</dbReference>
<feature type="domain" description="Ig-like" evidence="11">
    <location>
        <begin position="13"/>
        <end position="114"/>
    </location>
</feature>
<protein>
    <recommendedName>
        <fullName evidence="14">Butyrophilin subfamily 1 member A1-like</fullName>
    </recommendedName>
</protein>
<keyword evidence="3 9" id="KW-0732">Signal</keyword>
<dbReference type="InterPro" id="IPR003877">
    <property type="entry name" value="SPRY_dom"/>
</dbReference>
<keyword evidence="6 8" id="KW-0472">Membrane</keyword>
<keyword evidence="7" id="KW-0393">Immunoglobulin domain</keyword>
<dbReference type="InterPro" id="IPR053896">
    <property type="entry name" value="BTN3A2-like_Ig-C"/>
</dbReference>
<dbReference type="AlphaFoldDB" id="A0A8T2JTE2"/>
<evidence type="ECO:0000256" key="5">
    <source>
        <dbReference type="ARBA" id="ARBA00023054"/>
    </source>
</evidence>
<comment type="caution">
    <text evidence="12">The sequence shown here is derived from an EMBL/GenBank/DDBJ whole genome shotgun (WGS) entry which is preliminary data.</text>
</comment>
<comment type="subcellular location">
    <subcellularLocation>
        <location evidence="1">Membrane</location>
        <topology evidence="1">Single-pass type I membrane protein</topology>
    </subcellularLocation>
</comment>
<evidence type="ECO:0008006" key="14">
    <source>
        <dbReference type="Google" id="ProtNLM"/>
    </source>
</evidence>
<name>A0A8T2JTE2_9PIPI</name>
<keyword evidence="4 8" id="KW-1133">Transmembrane helix</keyword>
<evidence type="ECO:0000313" key="12">
    <source>
        <dbReference type="EMBL" id="KAG8448509.1"/>
    </source>
</evidence>
<evidence type="ECO:0000256" key="3">
    <source>
        <dbReference type="ARBA" id="ARBA00022729"/>
    </source>
</evidence>
<dbReference type="SUPFAM" id="SSF49899">
    <property type="entry name" value="Concanavalin A-like lectins/glucanases"/>
    <property type="match status" value="1"/>
</dbReference>
<gene>
    <name evidence="12" type="ORF">GDO86_015557</name>
</gene>
<dbReference type="InterPro" id="IPR006574">
    <property type="entry name" value="PRY"/>
</dbReference>
<evidence type="ECO:0000256" key="9">
    <source>
        <dbReference type="SAM" id="SignalP"/>
    </source>
</evidence>
<organism evidence="12 13">
    <name type="scientific">Hymenochirus boettgeri</name>
    <name type="common">Congo dwarf clawed frog</name>
    <dbReference type="NCBI Taxonomy" id="247094"/>
    <lineage>
        <taxon>Eukaryota</taxon>
        <taxon>Metazoa</taxon>
        <taxon>Chordata</taxon>
        <taxon>Craniata</taxon>
        <taxon>Vertebrata</taxon>
        <taxon>Euteleostomi</taxon>
        <taxon>Amphibia</taxon>
        <taxon>Batrachia</taxon>
        <taxon>Anura</taxon>
        <taxon>Pipoidea</taxon>
        <taxon>Pipidae</taxon>
        <taxon>Pipinae</taxon>
        <taxon>Hymenochirus</taxon>
    </lineage>
</organism>
<evidence type="ECO:0000259" key="10">
    <source>
        <dbReference type="PROSITE" id="PS50188"/>
    </source>
</evidence>
<dbReference type="InterPro" id="IPR003879">
    <property type="entry name" value="Butyrophylin_SPRY"/>
</dbReference>
<dbReference type="PROSITE" id="PS50835">
    <property type="entry name" value="IG_LIKE"/>
    <property type="match status" value="1"/>
</dbReference>
<evidence type="ECO:0000259" key="11">
    <source>
        <dbReference type="PROSITE" id="PS50835"/>
    </source>
</evidence>
<sequence>MGLSPLHLPFLLPVLTLLEGSGIGSPPLVKVSLQGSSVLLSCSSSDWFPEPKMNWKSEDGTLNYTGVMESHTQSDGLVSISSNIIIEDSSKGSLYCDIKHPVNGKETGVYVIVSESLFPVISTWTILLSLLLVLSLVVITVIAWKFHLYCKEKERQLNAKETILNLQKQEIEWRKAAVHKESILFDPLTAYRNLIISPDYCVITTAGHEQNATPNEKRFDTEPCVLAQYSYNSGKHYWETEIQERGSQFWSLGIAKESIRRSGGQRESPEAGIWVIRASTDGFFGLSSPPNKILPSQRPNIVGILLNYEDGSLSFYNANTYELLFQFVDISIAEEPVFPFYYIGDGITFVLNPLK</sequence>
<evidence type="ECO:0000256" key="2">
    <source>
        <dbReference type="ARBA" id="ARBA00022692"/>
    </source>
</evidence>
<dbReference type="SUPFAM" id="SSF48726">
    <property type="entry name" value="Immunoglobulin"/>
    <property type="match status" value="1"/>
</dbReference>
<evidence type="ECO:0000256" key="8">
    <source>
        <dbReference type="SAM" id="Phobius"/>
    </source>
</evidence>
<dbReference type="PRINTS" id="PR01407">
    <property type="entry name" value="BUTYPHLNCDUF"/>
</dbReference>
<dbReference type="InterPro" id="IPR007110">
    <property type="entry name" value="Ig-like_dom"/>
</dbReference>
<evidence type="ECO:0000256" key="1">
    <source>
        <dbReference type="ARBA" id="ARBA00004479"/>
    </source>
</evidence>
<keyword evidence="5" id="KW-0175">Coiled coil</keyword>
<dbReference type="SMART" id="SM00449">
    <property type="entry name" value="SPRY"/>
    <property type="match status" value="1"/>
</dbReference>
<proteinExistence type="predicted"/>
<dbReference type="InterPro" id="IPR050143">
    <property type="entry name" value="TRIM/RBCC"/>
</dbReference>
<dbReference type="InterPro" id="IPR001870">
    <property type="entry name" value="B30.2/SPRY"/>
</dbReference>
<dbReference type="InterPro" id="IPR013783">
    <property type="entry name" value="Ig-like_fold"/>
</dbReference>
<feature type="domain" description="B30.2/SPRY" evidence="10">
    <location>
        <begin position="163"/>
        <end position="355"/>
    </location>
</feature>
<evidence type="ECO:0000256" key="4">
    <source>
        <dbReference type="ARBA" id="ARBA00022989"/>
    </source>
</evidence>
<feature type="transmembrane region" description="Helical" evidence="8">
    <location>
        <begin position="124"/>
        <end position="146"/>
    </location>
</feature>
<dbReference type="EMBL" id="JAACNH010000003">
    <property type="protein sequence ID" value="KAG8448509.1"/>
    <property type="molecule type" value="Genomic_DNA"/>
</dbReference>
<keyword evidence="2 8" id="KW-0812">Transmembrane</keyword>
<keyword evidence="13" id="KW-1185">Reference proteome</keyword>
<dbReference type="PANTHER" id="PTHR24103">
    <property type="entry name" value="E3 UBIQUITIN-PROTEIN LIGASE TRIM"/>
    <property type="match status" value="1"/>
</dbReference>